<dbReference type="SMART" id="SM00220">
    <property type="entry name" value="S_TKc"/>
    <property type="match status" value="1"/>
</dbReference>
<accession>A0A1Y3AVZ8</accession>
<evidence type="ECO:0000259" key="3">
    <source>
        <dbReference type="PROSITE" id="PS50011"/>
    </source>
</evidence>
<evidence type="ECO:0000313" key="4">
    <source>
        <dbReference type="EMBL" id="OTF72662.1"/>
    </source>
</evidence>
<gene>
    <name evidence="4" type="ORF">BLA29_010648</name>
</gene>
<dbReference type="OrthoDB" id="6488637at2759"/>
<feature type="domain" description="Protein kinase" evidence="3">
    <location>
        <begin position="1"/>
        <end position="166"/>
    </location>
</feature>
<comment type="caution">
    <text evidence="4">The sequence shown here is derived from an EMBL/GenBank/DDBJ whole genome shotgun (WGS) entry which is preliminary data.</text>
</comment>
<dbReference type="Proteomes" id="UP000194236">
    <property type="component" value="Unassembled WGS sequence"/>
</dbReference>
<dbReference type="FunFam" id="1.10.510.10:FF:000571">
    <property type="entry name" value="Maternal embryonic leucine zipper kinase"/>
    <property type="match status" value="1"/>
</dbReference>
<dbReference type="InterPro" id="IPR008271">
    <property type="entry name" value="Ser/Thr_kinase_AS"/>
</dbReference>
<dbReference type="InterPro" id="IPR000719">
    <property type="entry name" value="Prot_kinase_dom"/>
</dbReference>
<keyword evidence="1" id="KW-0547">Nucleotide-binding</keyword>
<name>A0A1Y3AVZ8_EURMA</name>
<dbReference type="GO" id="GO:0004674">
    <property type="term" value="F:protein serine/threonine kinase activity"/>
    <property type="evidence" value="ECO:0007669"/>
    <property type="project" value="TreeGrafter"/>
</dbReference>
<sequence>MKNLCHENIVKLLQYEENDDFIYIIMEYCAGGELFDHLLSKRLLESECKRIFTSLINVLYYIHSKGIAHRDIKPENILFDDRMNVKLIDFGLCACSDTNPYATLDCLSTACGSPAYVAPELLQGCRYSGPPVDVWSTGVLLYVLLTGTLPFDSENRAKLYNTIKNC</sequence>
<dbReference type="PANTHER" id="PTHR24346:SF30">
    <property type="entry name" value="MATERNAL EMBRYONIC LEUCINE ZIPPER KINASE"/>
    <property type="match status" value="1"/>
</dbReference>
<dbReference type="PROSITE" id="PS50011">
    <property type="entry name" value="PROTEIN_KINASE_DOM"/>
    <property type="match status" value="1"/>
</dbReference>
<dbReference type="Pfam" id="PF00069">
    <property type="entry name" value="Pkinase"/>
    <property type="match status" value="1"/>
</dbReference>
<proteinExistence type="predicted"/>
<keyword evidence="5" id="KW-1185">Reference proteome</keyword>
<dbReference type="AlphaFoldDB" id="A0A1Y3AVZ8"/>
<dbReference type="GO" id="GO:0035556">
    <property type="term" value="P:intracellular signal transduction"/>
    <property type="evidence" value="ECO:0007669"/>
    <property type="project" value="TreeGrafter"/>
</dbReference>
<protein>
    <recommendedName>
        <fullName evidence="3">Protein kinase domain-containing protein</fullName>
    </recommendedName>
</protein>
<dbReference type="PROSITE" id="PS00108">
    <property type="entry name" value="PROTEIN_KINASE_ST"/>
    <property type="match status" value="1"/>
</dbReference>
<dbReference type="PANTHER" id="PTHR24346">
    <property type="entry name" value="MAP/MICROTUBULE AFFINITY-REGULATING KINASE"/>
    <property type="match status" value="1"/>
</dbReference>
<reference evidence="4 5" key="1">
    <citation type="submission" date="2017-03" db="EMBL/GenBank/DDBJ databases">
        <title>Genome Survey of Euroglyphus maynei.</title>
        <authorList>
            <person name="Arlian L.G."/>
            <person name="Morgan M.S."/>
            <person name="Rider S.D."/>
        </authorList>
    </citation>
    <scope>NUCLEOTIDE SEQUENCE [LARGE SCALE GENOMIC DNA]</scope>
    <source>
        <strain evidence="4">Arlian Lab</strain>
        <tissue evidence="4">Whole body</tissue>
    </source>
</reference>
<evidence type="ECO:0000256" key="1">
    <source>
        <dbReference type="ARBA" id="ARBA00022741"/>
    </source>
</evidence>
<keyword evidence="2" id="KW-0067">ATP-binding</keyword>
<evidence type="ECO:0000256" key="2">
    <source>
        <dbReference type="ARBA" id="ARBA00022840"/>
    </source>
</evidence>
<organism evidence="4 5">
    <name type="scientific">Euroglyphus maynei</name>
    <name type="common">Mayne's house dust mite</name>
    <dbReference type="NCBI Taxonomy" id="6958"/>
    <lineage>
        <taxon>Eukaryota</taxon>
        <taxon>Metazoa</taxon>
        <taxon>Ecdysozoa</taxon>
        <taxon>Arthropoda</taxon>
        <taxon>Chelicerata</taxon>
        <taxon>Arachnida</taxon>
        <taxon>Acari</taxon>
        <taxon>Acariformes</taxon>
        <taxon>Sarcoptiformes</taxon>
        <taxon>Astigmata</taxon>
        <taxon>Psoroptidia</taxon>
        <taxon>Analgoidea</taxon>
        <taxon>Pyroglyphidae</taxon>
        <taxon>Pyroglyphinae</taxon>
        <taxon>Euroglyphus</taxon>
    </lineage>
</organism>
<dbReference type="EMBL" id="MUJZ01055196">
    <property type="protein sequence ID" value="OTF72662.1"/>
    <property type="molecule type" value="Genomic_DNA"/>
</dbReference>
<evidence type="ECO:0000313" key="5">
    <source>
        <dbReference type="Proteomes" id="UP000194236"/>
    </source>
</evidence>
<dbReference type="GO" id="GO:0005737">
    <property type="term" value="C:cytoplasm"/>
    <property type="evidence" value="ECO:0007669"/>
    <property type="project" value="TreeGrafter"/>
</dbReference>
<dbReference type="SUPFAM" id="SSF56112">
    <property type="entry name" value="Protein kinase-like (PK-like)"/>
    <property type="match status" value="1"/>
</dbReference>
<dbReference type="InterPro" id="IPR011009">
    <property type="entry name" value="Kinase-like_dom_sf"/>
</dbReference>
<dbReference type="Gene3D" id="1.10.510.10">
    <property type="entry name" value="Transferase(Phosphotransferase) domain 1"/>
    <property type="match status" value="1"/>
</dbReference>
<dbReference type="GO" id="GO:0005524">
    <property type="term" value="F:ATP binding"/>
    <property type="evidence" value="ECO:0007669"/>
    <property type="project" value="UniProtKB-KW"/>
</dbReference>